<dbReference type="SUPFAM" id="SSF118310">
    <property type="entry name" value="AN1-like Zinc finger"/>
    <property type="match status" value="1"/>
</dbReference>
<evidence type="ECO:0000256" key="2">
    <source>
        <dbReference type="ARBA" id="ARBA00022723"/>
    </source>
</evidence>
<dbReference type="InterPro" id="IPR050652">
    <property type="entry name" value="AN1_A20_ZnFinger"/>
</dbReference>
<sequence>MHEPKVVMEEPQPLLPGASLSSLVAPAGTEKANAQVEAPLPAAQPQAVQSSQEEEDKDEKATIQVHKNRCFSCNKKVGLTGFKCRCGFIFCSAHRYSDKHDCTFDYKSAGRDAIAKANPTVVASKVQKI</sequence>
<proteinExistence type="predicted"/>
<evidence type="ECO:0000256" key="3">
    <source>
        <dbReference type="ARBA" id="ARBA00022771"/>
    </source>
</evidence>
<feature type="domain" description="AN1-type" evidence="7">
    <location>
        <begin position="64"/>
        <end position="110"/>
    </location>
</feature>
<evidence type="ECO:0000256" key="1">
    <source>
        <dbReference type="ARBA" id="ARBA00003732"/>
    </source>
</evidence>
<name>A0A7S3UHC1_9CHLO</name>
<dbReference type="SMART" id="SM00154">
    <property type="entry name" value="ZnF_AN1"/>
    <property type="match status" value="1"/>
</dbReference>
<evidence type="ECO:0000256" key="6">
    <source>
        <dbReference type="SAM" id="MobiDB-lite"/>
    </source>
</evidence>
<evidence type="ECO:0000259" key="7">
    <source>
        <dbReference type="PROSITE" id="PS51039"/>
    </source>
</evidence>
<dbReference type="FunFam" id="4.10.1110.10:FF:000001">
    <property type="entry name" value="Zinc finger AN1-type containing 6"/>
    <property type="match status" value="1"/>
</dbReference>
<dbReference type="GO" id="GO:0008270">
    <property type="term" value="F:zinc ion binding"/>
    <property type="evidence" value="ECO:0007669"/>
    <property type="project" value="UniProtKB-KW"/>
</dbReference>
<comment type="function">
    <text evidence="1">May be involved in environmental stress response.</text>
</comment>
<dbReference type="Pfam" id="PF01428">
    <property type="entry name" value="zf-AN1"/>
    <property type="match status" value="1"/>
</dbReference>
<keyword evidence="3 5" id="KW-0863">Zinc-finger</keyword>
<keyword evidence="4" id="KW-0862">Zinc</keyword>
<evidence type="ECO:0000256" key="5">
    <source>
        <dbReference type="PROSITE-ProRule" id="PRU00449"/>
    </source>
</evidence>
<dbReference type="Gene3D" id="4.10.1110.10">
    <property type="entry name" value="AN1-like Zinc finger"/>
    <property type="match status" value="1"/>
</dbReference>
<keyword evidence="2" id="KW-0479">Metal-binding</keyword>
<dbReference type="PANTHER" id="PTHR10634:SF149">
    <property type="entry name" value="AN1-TYPE DOMAIN-CONTAINING PROTEIN-RELATED"/>
    <property type="match status" value="1"/>
</dbReference>
<feature type="compositionally biased region" description="Low complexity" evidence="6">
    <location>
        <begin position="34"/>
        <end position="51"/>
    </location>
</feature>
<evidence type="ECO:0000256" key="4">
    <source>
        <dbReference type="ARBA" id="ARBA00022833"/>
    </source>
</evidence>
<dbReference type="PANTHER" id="PTHR10634">
    <property type="entry name" value="AN1-TYPE ZINC FINGER PROTEIN"/>
    <property type="match status" value="1"/>
</dbReference>
<feature type="region of interest" description="Disordered" evidence="6">
    <location>
        <begin position="1"/>
        <end position="60"/>
    </location>
</feature>
<dbReference type="EMBL" id="HBIS01009530">
    <property type="protein sequence ID" value="CAE0613835.1"/>
    <property type="molecule type" value="Transcribed_RNA"/>
</dbReference>
<dbReference type="AlphaFoldDB" id="A0A7S3UHC1"/>
<evidence type="ECO:0000313" key="8">
    <source>
        <dbReference type="EMBL" id="CAE0613835.1"/>
    </source>
</evidence>
<dbReference type="InterPro" id="IPR035896">
    <property type="entry name" value="AN1-like_Znf"/>
</dbReference>
<organism evidence="8">
    <name type="scientific">Picocystis salinarum</name>
    <dbReference type="NCBI Taxonomy" id="88271"/>
    <lineage>
        <taxon>Eukaryota</taxon>
        <taxon>Viridiplantae</taxon>
        <taxon>Chlorophyta</taxon>
        <taxon>Picocystophyceae</taxon>
        <taxon>Picocystales</taxon>
        <taxon>Picocystaceae</taxon>
        <taxon>Picocystis</taxon>
    </lineage>
</organism>
<dbReference type="PROSITE" id="PS51039">
    <property type="entry name" value="ZF_AN1"/>
    <property type="match status" value="1"/>
</dbReference>
<accession>A0A7S3UHC1</accession>
<reference evidence="8" key="1">
    <citation type="submission" date="2021-01" db="EMBL/GenBank/DDBJ databases">
        <authorList>
            <person name="Corre E."/>
            <person name="Pelletier E."/>
            <person name="Niang G."/>
            <person name="Scheremetjew M."/>
            <person name="Finn R."/>
            <person name="Kale V."/>
            <person name="Holt S."/>
            <person name="Cochrane G."/>
            <person name="Meng A."/>
            <person name="Brown T."/>
            <person name="Cohen L."/>
        </authorList>
    </citation>
    <scope>NUCLEOTIDE SEQUENCE</scope>
    <source>
        <strain evidence="8">CCMP1897</strain>
    </source>
</reference>
<protein>
    <recommendedName>
        <fullName evidence="7">AN1-type domain-containing protein</fullName>
    </recommendedName>
</protein>
<dbReference type="InterPro" id="IPR000058">
    <property type="entry name" value="Znf_AN1"/>
</dbReference>
<gene>
    <name evidence="8" type="ORF">PSAL00342_LOCUS7736</name>
</gene>